<dbReference type="InterPro" id="IPR036101">
    <property type="entry name" value="CarD-like/TRCF_RID_sf"/>
</dbReference>
<dbReference type="InterPro" id="IPR037235">
    <property type="entry name" value="TRCF-like_C_D7"/>
</dbReference>
<dbReference type="SUPFAM" id="SSF143517">
    <property type="entry name" value="TRCF domain-like"/>
    <property type="match status" value="1"/>
</dbReference>
<evidence type="ECO:0000256" key="8">
    <source>
        <dbReference type="ARBA" id="ARBA00023204"/>
    </source>
</evidence>
<keyword evidence="6 9" id="KW-0067">ATP-binding</keyword>
<comment type="subcellular location">
    <subcellularLocation>
        <location evidence="9">Cytoplasm</location>
    </subcellularLocation>
</comment>
<dbReference type="InterPro" id="IPR005118">
    <property type="entry name" value="TRCF_C"/>
</dbReference>
<keyword evidence="4 9" id="KW-0378">Hydrolase</keyword>
<evidence type="ECO:0000313" key="12">
    <source>
        <dbReference type="EMBL" id="BCJ44433.1"/>
    </source>
</evidence>
<keyword evidence="13" id="KW-1185">Reference proteome</keyword>
<dbReference type="RefSeq" id="WP_189329307.1">
    <property type="nucleotide sequence ID" value="NZ_AP023356.1"/>
</dbReference>
<dbReference type="SMART" id="SM00982">
    <property type="entry name" value="TRCF"/>
    <property type="match status" value="1"/>
</dbReference>
<dbReference type="PROSITE" id="PS51194">
    <property type="entry name" value="HELICASE_CTER"/>
    <property type="match status" value="1"/>
</dbReference>
<keyword evidence="1 9" id="KW-0963">Cytoplasm</keyword>
<dbReference type="InterPro" id="IPR041471">
    <property type="entry name" value="UvrB_inter"/>
</dbReference>
<keyword evidence="5" id="KW-0347">Helicase</keyword>
<dbReference type="InterPro" id="IPR047112">
    <property type="entry name" value="RecG/Mfd"/>
</dbReference>
<evidence type="ECO:0000256" key="3">
    <source>
        <dbReference type="ARBA" id="ARBA00022763"/>
    </source>
</evidence>
<evidence type="ECO:0000256" key="6">
    <source>
        <dbReference type="ARBA" id="ARBA00022840"/>
    </source>
</evidence>
<comment type="function">
    <text evidence="9">Couples transcription and DNA repair by recognizing RNA polymerase (RNAP) stalled at DNA lesions. Mediates ATP-dependent release of RNAP and its truncated transcript from the DNA, and recruitment of nucleotide excision repair machinery to the damaged site.</text>
</comment>
<dbReference type="InterPro" id="IPR001650">
    <property type="entry name" value="Helicase_C-like"/>
</dbReference>
<feature type="domain" description="Helicase C-terminal" evidence="11">
    <location>
        <begin position="844"/>
        <end position="1001"/>
    </location>
</feature>
<dbReference type="EC" id="3.6.4.-" evidence="9"/>
<dbReference type="Gene3D" id="3.40.50.300">
    <property type="entry name" value="P-loop containing nucleotide triphosphate hydrolases"/>
    <property type="match status" value="2"/>
</dbReference>
<keyword evidence="8 9" id="KW-0234">DNA repair</keyword>
<dbReference type="PANTHER" id="PTHR47964">
    <property type="entry name" value="ATP-DEPENDENT DNA HELICASE HOMOLOG RECG, CHLOROPLASTIC"/>
    <property type="match status" value="1"/>
</dbReference>
<dbReference type="Gene3D" id="2.40.10.170">
    <property type="match status" value="1"/>
</dbReference>
<dbReference type="CDD" id="cd17991">
    <property type="entry name" value="DEXHc_TRCF"/>
    <property type="match status" value="1"/>
</dbReference>
<dbReference type="Pfam" id="PF00270">
    <property type="entry name" value="DEAD"/>
    <property type="match status" value="1"/>
</dbReference>
<dbReference type="SMART" id="SM00487">
    <property type="entry name" value="DEXDc"/>
    <property type="match status" value="1"/>
</dbReference>
<dbReference type="NCBIfam" id="TIGR00580">
    <property type="entry name" value="mfd"/>
    <property type="match status" value="1"/>
</dbReference>
<dbReference type="PROSITE" id="PS51192">
    <property type="entry name" value="HELICASE_ATP_BIND_1"/>
    <property type="match status" value="1"/>
</dbReference>
<evidence type="ECO:0000256" key="7">
    <source>
        <dbReference type="ARBA" id="ARBA00023125"/>
    </source>
</evidence>
<sequence length="1202" mass="132008">MQLAGLLPAALRDRGLARARDLARKGFVDSDALDLTAPVSLRPFVVATVAGPGDVGGAQRPVLAVTATSREADDLADALGCLLEPGRVAVYPSWETLPHERLSPRSDTVGKRLAVLRRLAHPGEQPLQVVVAPVRSLLQPQLKGLGDLEPVELVTGREAGLEDVARRLSDMAYARVDLVTKRGEFAVRGGILDVFPPTDEHPSRVEFWGDEVEEIRTFAVADQRTIEQVERLWAPPCRELLLTPAVRERAAALGARHPELAEILDKLAEGIPVEGMESLAPALLDGTDSMELLIDCMPAGTHVLLCDPERIRTRAHDLTRTSDEFLEASWAAAAVGGEAPIDVGAVAFRSLADVRAHAATLHQPWWTLSPFGLATADSEQPLPWEDAPSVEVSPDSGDAVALAAQPVPLYHGDTARLAGDLSQWSAAGWAIALVFEGKGTAQRATELLRDAGLGVTPADSISTPIQDGQLLVTCGGLNHGFVDEASRLAVITGNDISGGRGASTKDMRKMPARRRNTIDPLELKMGDFVVHEQHGIGRYIELVQRTVNGADREYLVIEYAASKRGQPGDRLYVPTDQLDQLSRYVGGEQPTLHKMGGADWQKSKARAKKAVKEIAAQLIQLYAARQASKGHSFGPDTPWQRELEDAFPYTETPDQLAAIHEVKHDMELQTPMDRLICGDVGYGKTEIAVRAAFKAVQDGKQVAVLVPTTLLAQQHFNTFTERMSQFPVQIKQLSRFQTPKEAALTLEQAGDGTADIVIGTHRLLSKSTRFKNLGLIIVDEEQRFGVEHKEQLKALRASVDVLTMSATPIPRTLEMAITGIREMSTIATPPEERHPVLTYVGAYDDKQVAAAIHRELLRDGQVFYLHNRVESIDRAARKLRELVPEARVAVAHGQMSEEQLEKVMVGFWEKEFDVLVCTTIVESGIDIPNANTLILERADLLGLAQLHQIRGRVGRGRERAYAYFLYPRDKPLTEHAHERLATIAQHTELGAGMYVAMKDLEIRGAGNLLGGEQSGHIEGVGFDLYVRMVGEAVSAFKGERPEEEPEVKIDLPVDAHLPTDYIAVERLRLEMYRKLAEARDNVRLEEVIAEMTDRYGEPPAPVVNLIAVARFRQLARAYGLTDVSMQGKHLRFAPLDLPDSKQLRLKRYHPDSVYKAANEQVSVPRPSTRRVGGEPLRDQELLQWCAQLLKDVLGDAPVPARV</sequence>
<dbReference type="Gene3D" id="3.30.2060.10">
    <property type="entry name" value="Penicillin-binding protein 1b domain"/>
    <property type="match status" value="1"/>
</dbReference>
<dbReference type="EMBL" id="AP023356">
    <property type="protein sequence ID" value="BCJ44433.1"/>
    <property type="molecule type" value="Genomic_DNA"/>
</dbReference>
<evidence type="ECO:0000259" key="11">
    <source>
        <dbReference type="PROSITE" id="PS51194"/>
    </source>
</evidence>
<evidence type="ECO:0000256" key="9">
    <source>
        <dbReference type="HAMAP-Rule" id="MF_00969"/>
    </source>
</evidence>
<dbReference type="Proteomes" id="UP000676967">
    <property type="component" value="Chromosome"/>
</dbReference>
<dbReference type="PANTHER" id="PTHR47964:SF1">
    <property type="entry name" value="ATP-DEPENDENT DNA HELICASE HOMOLOG RECG, CHLOROPLASTIC"/>
    <property type="match status" value="1"/>
</dbReference>
<dbReference type="InterPro" id="IPR027417">
    <property type="entry name" value="P-loop_NTPase"/>
</dbReference>
<dbReference type="Pfam" id="PF17757">
    <property type="entry name" value="UvrB_inter"/>
    <property type="match status" value="1"/>
</dbReference>
<comment type="similarity">
    <text evidence="9">In the C-terminal section; belongs to the helicase family. RecG subfamily.</text>
</comment>
<evidence type="ECO:0000256" key="5">
    <source>
        <dbReference type="ARBA" id="ARBA00022806"/>
    </source>
</evidence>
<proteinExistence type="inferred from homology"/>
<dbReference type="SMART" id="SM01058">
    <property type="entry name" value="CarD_TRCF"/>
    <property type="match status" value="1"/>
</dbReference>
<dbReference type="InterPro" id="IPR004576">
    <property type="entry name" value="Mfd"/>
</dbReference>
<evidence type="ECO:0000256" key="1">
    <source>
        <dbReference type="ARBA" id="ARBA00022490"/>
    </source>
</evidence>
<evidence type="ECO:0000313" key="13">
    <source>
        <dbReference type="Proteomes" id="UP000676967"/>
    </source>
</evidence>
<protein>
    <recommendedName>
        <fullName evidence="9">Transcription-repair-coupling factor</fullName>
        <shortName evidence="9">TRCF</shortName>
        <ecNumber evidence="9">3.6.4.-</ecNumber>
    </recommendedName>
</protein>
<evidence type="ECO:0000256" key="4">
    <source>
        <dbReference type="ARBA" id="ARBA00022801"/>
    </source>
</evidence>
<dbReference type="InterPro" id="IPR011545">
    <property type="entry name" value="DEAD/DEAH_box_helicase_dom"/>
</dbReference>
<feature type="domain" description="Helicase ATP-binding" evidence="10">
    <location>
        <begin position="665"/>
        <end position="826"/>
    </location>
</feature>
<dbReference type="InterPro" id="IPR014001">
    <property type="entry name" value="Helicase_ATP-bd"/>
</dbReference>
<gene>
    <name evidence="9 12" type="primary">mfd</name>
    <name evidence="12" type="ORF">Aiant_50900</name>
</gene>
<keyword evidence="7 9" id="KW-0238">DNA-binding</keyword>
<dbReference type="Gene3D" id="3.90.1150.50">
    <property type="entry name" value="Transcription-repair-coupling factor, D7 domain"/>
    <property type="match status" value="1"/>
</dbReference>
<dbReference type="Pfam" id="PF03461">
    <property type="entry name" value="TRCF"/>
    <property type="match status" value="1"/>
</dbReference>
<comment type="similarity">
    <text evidence="9">In the N-terminal section; belongs to the UvrB family.</text>
</comment>
<organism evidence="12 13">
    <name type="scientific">Actinoplanes ianthinogenes</name>
    <dbReference type="NCBI Taxonomy" id="122358"/>
    <lineage>
        <taxon>Bacteria</taxon>
        <taxon>Bacillati</taxon>
        <taxon>Actinomycetota</taxon>
        <taxon>Actinomycetes</taxon>
        <taxon>Micromonosporales</taxon>
        <taxon>Micromonosporaceae</taxon>
        <taxon>Actinoplanes</taxon>
    </lineage>
</organism>
<keyword evidence="3 9" id="KW-0227">DNA damage</keyword>
<keyword evidence="2 9" id="KW-0547">Nucleotide-binding</keyword>
<dbReference type="SUPFAM" id="SSF52540">
    <property type="entry name" value="P-loop containing nucleoside triphosphate hydrolases"/>
    <property type="match status" value="4"/>
</dbReference>
<dbReference type="InterPro" id="IPR003711">
    <property type="entry name" value="CarD-like/TRCF_RID"/>
</dbReference>
<evidence type="ECO:0000259" key="10">
    <source>
        <dbReference type="PROSITE" id="PS51192"/>
    </source>
</evidence>
<dbReference type="SUPFAM" id="SSF141259">
    <property type="entry name" value="CarD-like"/>
    <property type="match status" value="1"/>
</dbReference>
<evidence type="ECO:0000256" key="2">
    <source>
        <dbReference type="ARBA" id="ARBA00022741"/>
    </source>
</evidence>
<dbReference type="Pfam" id="PF00271">
    <property type="entry name" value="Helicase_C"/>
    <property type="match status" value="1"/>
</dbReference>
<reference evidence="12 13" key="1">
    <citation type="submission" date="2020-08" db="EMBL/GenBank/DDBJ databases">
        <title>Whole genome shotgun sequence of Actinoplanes ianthinogenes NBRC 13996.</title>
        <authorList>
            <person name="Komaki H."/>
            <person name="Tamura T."/>
        </authorList>
    </citation>
    <scope>NUCLEOTIDE SEQUENCE [LARGE SCALE GENOMIC DNA]</scope>
    <source>
        <strain evidence="12 13">NBRC 13996</strain>
    </source>
</reference>
<dbReference type="SMART" id="SM00490">
    <property type="entry name" value="HELICc"/>
    <property type="match status" value="1"/>
</dbReference>
<name>A0ABN6CJ76_9ACTN</name>
<dbReference type="HAMAP" id="MF_00969">
    <property type="entry name" value="TRCF"/>
    <property type="match status" value="1"/>
</dbReference>
<accession>A0ABN6CJ76</accession>
<dbReference type="Pfam" id="PF02559">
    <property type="entry name" value="CarD_TRCF_RID"/>
    <property type="match status" value="1"/>
</dbReference>
<dbReference type="Gene3D" id="3.40.50.11180">
    <property type="match status" value="1"/>
</dbReference>